<dbReference type="PANTHER" id="PTHR32075:SF6">
    <property type="entry name" value="ISWI CHROMATIN-REMODELING COMPLEX SUBUNIT YPL216W-RELATED"/>
    <property type="match status" value="1"/>
</dbReference>
<evidence type="ECO:0000256" key="4">
    <source>
        <dbReference type="PROSITE-ProRule" id="PRU00475"/>
    </source>
</evidence>
<gene>
    <name evidence="8" type="ORF">WICANDRAFT_56630</name>
</gene>
<feature type="region of interest" description="Disordered" evidence="5">
    <location>
        <begin position="1052"/>
        <end position="1074"/>
    </location>
</feature>
<feature type="domain" description="WAC" evidence="7">
    <location>
        <begin position="23"/>
        <end position="130"/>
    </location>
</feature>
<keyword evidence="3 4" id="KW-0539">Nucleus</keyword>
<feature type="region of interest" description="Disordered" evidence="5">
    <location>
        <begin position="401"/>
        <end position="474"/>
    </location>
</feature>
<feature type="compositionally biased region" description="Low complexity" evidence="5">
    <location>
        <begin position="966"/>
        <end position="983"/>
    </location>
</feature>
<feature type="region of interest" description="Disordered" evidence="5">
    <location>
        <begin position="792"/>
        <end position="818"/>
    </location>
</feature>
<evidence type="ECO:0000259" key="7">
    <source>
        <dbReference type="PROSITE" id="PS51136"/>
    </source>
</evidence>
<dbReference type="InterPro" id="IPR028942">
    <property type="entry name" value="WHIM1_dom"/>
</dbReference>
<dbReference type="GeneID" id="30200031"/>
<dbReference type="OrthoDB" id="332390at2759"/>
<dbReference type="PANTHER" id="PTHR32075">
    <property type="entry name" value="ISWI CHROMATIN-REMODELING COMPLEX SUBUNIT YPL216W-RELATED"/>
    <property type="match status" value="1"/>
</dbReference>
<dbReference type="GO" id="GO:0031509">
    <property type="term" value="P:subtelomeric heterochromatin formation"/>
    <property type="evidence" value="ECO:0007669"/>
    <property type="project" value="TreeGrafter"/>
</dbReference>
<dbReference type="GO" id="GO:0000785">
    <property type="term" value="C:chromatin"/>
    <property type="evidence" value="ECO:0007669"/>
    <property type="project" value="UniProtKB-ARBA"/>
</dbReference>
<name>A0A1E3NYB8_WICAA</name>
<organism evidence="8 9">
    <name type="scientific">Wickerhamomyces anomalus (strain ATCC 58044 / CBS 1984 / NCYC 433 / NRRL Y-366-8)</name>
    <name type="common">Yeast</name>
    <name type="synonym">Hansenula anomala</name>
    <dbReference type="NCBI Taxonomy" id="683960"/>
    <lineage>
        <taxon>Eukaryota</taxon>
        <taxon>Fungi</taxon>
        <taxon>Dikarya</taxon>
        <taxon>Ascomycota</taxon>
        <taxon>Saccharomycotina</taxon>
        <taxon>Saccharomycetes</taxon>
        <taxon>Phaffomycetales</taxon>
        <taxon>Wickerhamomycetaceae</taxon>
        <taxon>Wickerhamomyces</taxon>
    </lineage>
</organism>
<accession>A0A1E3NYB8</accession>
<evidence type="ECO:0000313" key="8">
    <source>
        <dbReference type="EMBL" id="ODQ58054.1"/>
    </source>
</evidence>
<protein>
    <recommendedName>
        <fullName evidence="10">WAC domain-containing protein</fullName>
    </recommendedName>
</protein>
<dbReference type="Proteomes" id="UP000094112">
    <property type="component" value="Unassembled WGS sequence"/>
</dbReference>
<evidence type="ECO:0000256" key="2">
    <source>
        <dbReference type="ARBA" id="ARBA00023054"/>
    </source>
</evidence>
<comment type="subcellular location">
    <subcellularLocation>
        <location evidence="1 4">Nucleus</location>
    </subcellularLocation>
</comment>
<dbReference type="InterPro" id="IPR018501">
    <property type="entry name" value="DDT_dom"/>
</dbReference>
<feature type="compositionally biased region" description="Acidic residues" evidence="5">
    <location>
        <begin position="457"/>
        <end position="471"/>
    </location>
</feature>
<dbReference type="AlphaFoldDB" id="A0A1E3NYB8"/>
<feature type="compositionally biased region" description="Basic and acidic residues" evidence="5">
    <location>
        <begin position="413"/>
        <end position="422"/>
    </location>
</feature>
<feature type="compositionally biased region" description="Basic and acidic residues" evidence="5">
    <location>
        <begin position="792"/>
        <end position="803"/>
    </location>
</feature>
<dbReference type="GO" id="GO:0000781">
    <property type="term" value="C:chromosome, telomeric region"/>
    <property type="evidence" value="ECO:0007669"/>
    <property type="project" value="GOC"/>
</dbReference>
<dbReference type="RefSeq" id="XP_019037261.1">
    <property type="nucleotide sequence ID" value="XM_019182785.1"/>
</dbReference>
<dbReference type="Pfam" id="PF15613">
    <property type="entry name" value="WSD"/>
    <property type="match status" value="1"/>
</dbReference>
<feature type="compositionally biased region" description="Basic and acidic residues" evidence="5">
    <location>
        <begin position="430"/>
        <end position="456"/>
    </location>
</feature>
<keyword evidence="9" id="KW-1185">Reference proteome</keyword>
<dbReference type="PROSITE" id="PS50827">
    <property type="entry name" value="DDT"/>
    <property type="match status" value="1"/>
</dbReference>
<evidence type="ECO:0000259" key="6">
    <source>
        <dbReference type="PROSITE" id="PS50827"/>
    </source>
</evidence>
<feature type="region of interest" description="Disordered" evidence="5">
    <location>
        <begin position="613"/>
        <end position="647"/>
    </location>
</feature>
<dbReference type="Pfam" id="PF15612">
    <property type="entry name" value="WHIM1"/>
    <property type="match status" value="1"/>
</dbReference>
<proteinExistence type="predicted"/>
<evidence type="ECO:0000256" key="1">
    <source>
        <dbReference type="ARBA" id="ARBA00004123"/>
    </source>
</evidence>
<evidence type="ECO:0008006" key="10">
    <source>
        <dbReference type="Google" id="ProtNLM"/>
    </source>
</evidence>
<reference evidence="8 9" key="1">
    <citation type="journal article" date="2016" name="Proc. Natl. Acad. Sci. U.S.A.">
        <title>Comparative genomics of biotechnologically important yeasts.</title>
        <authorList>
            <person name="Riley R."/>
            <person name="Haridas S."/>
            <person name="Wolfe K.H."/>
            <person name="Lopes M.R."/>
            <person name="Hittinger C.T."/>
            <person name="Goeker M."/>
            <person name="Salamov A.A."/>
            <person name="Wisecaver J.H."/>
            <person name="Long T.M."/>
            <person name="Calvey C.H."/>
            <person name="Aerts A.L."/>
            <person name="Barry K.W."/>
            <person name="Choi C."/>
            <person name="Clum A."/>
            <person name="Coughlan A.Y."/>
            <person name="Deshpande S."/>
            <person name="Douglass A.P."/>
            <person name="Hanson S.J."/>
            <person name="Klenk H.-P."/>
            <person name="LaButti K.M."/>
            <person name="Lapidus A."/>
            <person name="Lindquist E.A."/>
            <person name="Lipzen A.M."/>
            <person name="Meier-Kolthoff J.P."/>
            <person name="Ohm R.A."/>
            <person name="Otillar R.P."/>
            <person name="Pangilinan J.L."/>
            <person name="Peng Y."/>
            <person name="Rokas A."/>
            <person name="Rosa C.A."/>
            <person name="Scheuner C."/>
            <person name="Sibirny A.A."/>
            <person name="Slot J.C."/>
            <person name="Stielow J.B."/>
            <person name="Sun H."/>
            <person name="Kurtzman C.P."/>
            <person name="Blackwell M."/>
            <person name="Grigoriev I.V."/>
            <person name="Jeffries T.W."/>
        </authorList>
    </citation>
    <scope>NUCLEOTIDE SEQUENCE [LARGE SCALE GENOMIC DNA]</scope>
    <source>
        <strain evidence="9">ATCC 58044 / CBS 1984 / NCYC 433 / NRRL Y-366-8</strain>
    </source>
</reference>
<feature type="region of interest" description="Disordered" evidence="5">
    <location>
        <begin position="230"/>
        <end position="305"/>
    </location>
</feature>
<dbReference type="InterPro" id="IPR013136">
    <property type="entry name" value="WSTF_Acf1_Cbp146"/>
</dbReference>
<dbReference type="Pfam" id="PF02791">
    <property type="entry name" value="DDT"/>
    <property type="match status" value="1"/>
</dbReference>
<dbReference type="InterPro" id="IPR028941">
    <property type="entry name" value="WHIM2_dom"/>
</dbReference>
<feature type="region of interest" description="Disordered" evidence="5">
    <location>
        <begin position="716"/>
        <end position="747"/>
    </location>
</feature>
<feature type="region of interest" description="Disordered" evidence="5">
    <location>
        <begin position="931"/>
        <end position="1001"/>
    </location>
</feature>
<dbReference type="STRING" id="683960.A0A1E3NYB8"/>
<evidence type="ECO:0000256" key="5">
    <source>
        <dbReference type="SAM" id="MobiDB-lite"/>
    </source>
</evidence>
<feature type="compositionally biased region" description="Acidic residues" evidence="5">
    <location>
        <begin position="726"/>
        <end position="747"/>
    </location>
</feature>
<feature type="compositionally biased region" description="Acidic residues" evidence="5">
    <location>
        <begin position="401"/>
        <end position="412"/>
    </location>
</feature>
<dbReference type="GO" id="GO:0005634">
    <property type="term" value="C:nucleus"/>
    <property type="evidence" value="ECO:0007669"/>
    <property type="project" value="UniProtKB-SubCell"/>
</dbReference>
<dbReference type="EMBL" id="KV454212">
    <property type="protein sequence ID" value="ODQ58054.1"/>
    <property type="molecule type" value="Genomic_DNA"/>
</dbReference>
<evidence type="ECO:0000256" key="3">
    <source>
        <dbReference type="ARBA" id="ARBA00023242"/>
    </source>
</evidence>
<feature type="compositionally biased region" description="Acidic residues" evidence="5">
    <location>
        <begin position="804"/>
        <end position="818"/>
    </location>
</feature>
<feature type="domain" description="DDT" evidence="6">
    <location>
        <begin position="327"/>
        <end position="390"/>
    </location>
</feature>
<dbReference type="Pfam" id="PF10537">
    <property type="entry name" value="WAC_Acf1_DNA_bd"/>
    <property type="match status" value="1"/>
</dbReference>
<keyword evidence="2" id="KW-0175">Coiled coil</keyword>
<sequence length="1074" mass="124720">MVLYKRKPVPFPEPPSLPDDLNVKCWYIAYTKEWFLTYDEYLKRLDYYNTRKFVCEITGNSCLTFFEAYESEKKEMEIVEKNFPEHLKEPILRHLQFSTVPRIDQLVDDVYTTFKNDYYPGEAVMIRLNDYKNDFKTRCIIREKAKFNAVVDANNNYRPAYCQYRVSRCDDNVEVVVDENQITRDRTNFTKWFVKTFIKLSVSRSPKIGAPWIVKSKYASKYRIPTELPPELAHFKEKPPAPPRRRTPQPLRPKNSANGKTPEKKFVPIVPNGSKLRNILPAPNKGKPTMIKTASPPPPKRTVEEDLSQPLDSLIKRPKPHQLKQLEDCVQEALESWTFLNVYRVPLLLDTFTFDDFLTAMRWNSTNKRCVLLDEIFCAVLSSFMGEKNQDLLVTLPEEFDMSDFGEDEEEQEVKKEVKTEEETNGDGQSDTKKEEGETKENGTKVEEDDKDKIEDKEENDDDDDEFEDAVEEQHNVEKYLEYRGISWQERLQKRNFKDGNWQIILVGVLDLVRDIKDYQATINETFETLAPLDTSVTPNAILTQFLTETSANLRIKILNILCSLLVNSPAIRQYLDKCMSESTDLRRERLEKLREYKSAFERAQNTDKELRELAGAGSSGTPSSETIETKKRRRRTGLSKEPTEQELAISKINPQYATLLAARTAQLKISEDLRIQRRNLEKKIVELDVQRIRYLGKDRLYNRYWWFENNGLPNLGGSGKSSGGADEDNDGGADEDEDEDEDDEDDEFLNETYLMGRLWIQGPTNEDAFMHFKLTPEKVKEWISTMESVSEDKIKGEEVTKNDEDEEKDENETQEEINEVPKLPKNFVESAEKVFQLTFDQEKRNIKSSTENRTLVDEYGAAAENLQPIQRKIIEENPDPLLTTKHWRFYDNASEIEDLLKWLNPWGERETKLLKELNTVKDQILSSVQSRRKALRLDSKNQDEEELTREIGEIIISDSEDEESSSSSSSDSDIEILSGSDSAEPEFLGVGEEEQPRTRRSIAAAEKIAEERQHDEKKRHKAQLLARLENIKEDNEVQRCLDWVNQSVVEALGHTHYEGPKRAPPPRSRRGRR</sequence>
<dbReference type="PROSITE" id="PS51136">
    <property type="entry name" value="WAC"/>
    <property type="match status" value="1"/>
</dbReference>
<evidence type="ECO:0000313" key="9">
    <source>
        <dbReference type="Proteomes" id="UP000094112"/>
    </source>
</evidence>
<feature type="compositionally biased region" description="Basic and acidic residues" evidence="5">
    <location>
        <begin position="936"/>
        <end position="953"/>
    </location>
</feature>